<proteinExistence type="predicted"/>
<dbReference type="AlphaFoldDB" id="A0A3A8JXB5"/>
<comment type="caution">
    <text evidence="1">The sequence shown here is derived from an EMBL/GenBank/DDBJ whole genome shotgun (WGS) entry which is preliminary data.</text>
</comment>
<sequence length="198" mass="21671">MAATLLEARCVAPFVVRVRFSDGMEGEASLEPCLFDWDSSRVPDLTPELREWLRSPEHFATVRLDADAGTLAWGDARPFNPSVVYWRVERYRVPVTVRTQEGTVLESLLLGGRREVWTPGLTVGSAPTSTVVVDRPGVAPHHVRVRVGGGHHPCYVVEVVEGTTTAGGTTSSTPGETWRVPARQPLLLELADCIVEIC</sequence>
<dbReference type="RefSeq" id="WP_120606849.1">
    <property type="nucleotide sequence ID" value="NZ_JABFJX010000182.1"/>
</dbReference>
<evidence type="ECO:0000313" key="2">
    <source>
        <dbReference type="Proteomes" id="UP000268313"/>
    </source>
</evidence>
<keyword evidence="2" id="KW-1185">Reference proteome</keyword>
<protein>
    <recommendedName>
        <fullName evidence="3">DUF2442 domain-containing protein</fullName>
    </recommendedName>
</protein>
<accession>A0A3A8JXB5</accession>
<dbReference type="OrthoDB" id="9802153at2"/>
<gene>
    <name evidence="1" type="ORF">D7X32_34645</name>
</gene>
<dbReference type="SUPFAM" id="SSF143880">
    <property type="entry name" value="NE0471 N-terminal domain-like"/>
    <property type="match status" value="1"/>
</dbReference>
<dbReference type="Gene3D" id="3.30.2020.10">
    <property type="entry name" value="NE0471-like N-terminal domain"/>
    <property type="match status" value="1"/>
</dbReference>
<dbReference type="Proteomes" id="UP000268313">
    <property type="component" value="Unassembled WGS sequence"/>
</dbReference>
<dbReference type="EMBL" id="RAWE01000198">
    <property type="protein sequence ID" value="RKG96844.1"/>
    <property type="molecule type" value="Genomic_DNA"/>
</dbReference>
<evidence type="ECO:0008006" key="3">
    <source>
        <dbReference type="Google" id="ProtNLM"/>
    </source>
</evidence>
<evidence type="ECO:0000313" key="1">
    <source>
        <dbReference type="EMBL" id="RKG96844.1"/>
    </source>
</evidence>
<organism evidence="1 2">
    <name type="scientific">Corallococcus carmarthensis</name>
    <dbReference type="NCBI Taxonomy" id="2316728"/>
    <lineage>
        <taxon>Bacteria</taxon>
        <taxon>Pseudomonadati</taxon>
        <taxon>Myxococcota</taxon>
        <taxon>Myxococcia</taxon>
        <taxon>Myxococcales</taxon>
        <taxon>Cystobacterineae</taxon>
        <taxon>Myxococcaceae</taxon>
        <taxon>Corallococcus</taxon>
    </lineage>
</organism>
<dbReference type="InterPro" id="IPR036782">
    <property type="entry name" value="NE0471-like_N"/>
</dbReference>
<name>A0A3A8JXB5_9BACT</name>
<reference evidence="2" key="1">
    <citation type="submission" date="2018-09" db="EMBL/GenBank/DDBJ databases">
        <authorList>
            <person name="Livingstone P.G."/>
            <person name="Whitworth D.E."/>
        </authorList>
    </citation>
    <scope>NUCLEOTIDE SEQUENCE [LARGE SCALE GENOMIC DNA]</scope>
    <source>
        <strain evidence="2">CA043D</strain>
    </source>
</reference>